<evidence type="ECO:0000313" key="4">
    <source>
        <dbReference type="Proteomes" id="UP000617634"/>
    </source>
</evidence>
<dbReference type="AlphaFoldDB" id="A0A931HFA2"/>
<evidence type="ECO:0000313" key="3">
    <source>
        <dbReference type="EMBL" id="MBH0114291.1"/>
    </source>
</evidence>
<keyword evidence="2" id="KW-0812">Transmembrane</keyword>
<sequence length="203" mass="20985">MSKTIWLVGIVAGGLIGGFLAAGMNREAMERWSEPEVASGIGGAQETGDGYYADDNGGYAQDDVGAQGYAMAPGQDFGDNDEYAAGEARLPAWMAPPSSDDGYYAPYDDGYRGPGDNGPLHDPYAAARDRLERASREGSRRYSPIDRYTSPDIEGATGGNAQLASPNTRSTASGNGGKSSAADAAARASAAAQDVLDAMNEPS</sequence>
<organism evidence="3 4">
    <name type="scientific">Novosphingobium aureum</name>
    <dbReference type="NCBI Taxonomy" id="2792964"/>
    <lineage>
        <taxon>Bacteria</taxon>
        <taxon>Pseudomonadati</taxon>
        <taxon>Pseudomonadota</taxon>
        <taxon>Alphaproteobacteria</taxon>
        <taxon>Sphingomonadales</taxon>
        <taxon>Sphingomonadaceae</taxon>
        <taxon>Novosphingobium</taxon>
    </lineage>
</organism>
<reference evidence="3" key="1">
    <citation type="submission" date="2020-11" db="EMBL/GenBank/DDBJ databases">
        <title>Novosphingobium aureum sp. nov., a marine bacterium isolated from sediment of a salt flat.</title>
        <authorList>
            <person name="Yoo Y."/>
            <person name="Kim J.-J."/>
        </authorList>
    </citation>
    <scope>NUCLEOTIDE SEQUENCE</scope>
    <source>
        <strain evidence="3">YJ-S2-02</strain>
    </source>
</reference>
<feature type="compositionally biased region" description="Low complexity" evidence="1">
    <location>
        <begin position="170"/>
        <end position="192"/>
    </location>
</feature>
<name>A0A931HFA2_9SPHN</name>
<feature type="compositionally biased region" description="Polar residues" evidence="1">
    <location>
        <begin position="159"/>
        <end position="169"/>
    </location>
</feature>
<feature type="region of interest" description="Disordered" evidence="1">
    <location>
        <begin position="38"/>
        <end position="58"/>
    </location>
</feature>
<feature type="region of interest" description="Disordered" evidence="1">
    <location>
        <begin position="104"/>
        <end position="123"/>
    </location>
</feature>
<dbReference type="RefSeq" id="WP_197165473.1">
    <property type="nucleotide sequence ID" value="NZ_JADZGI010000002.1"/>
</dbReference>
<keyword evidence="2" id="KW-1133">Transmembrane helix</keyword>
<evidence type="ECO:0000256" key="1">
    <source>
        <dbReference type="SAM" id="MobiDB-lite"/>
    </source>
</evidence>
<dbReference type="EMBL" id="JADZGI010000002">
    <property type="protein sequence ID" value="MBH0114291.1"/>
    <property type="molecule type" value="Genomic_DNA"/>
</dbReference>
<feature type="transmembrane region" description="Helical" evidence="2">
    <location>
        <begin position="6"/>
        <end position="24"/>
    </location>
</feature>
<comment type="caution">
    <text evidence="3">The sequence shown here is derived from an EMBL/GenBank/DDBJ whole genome shotgun (WGS) entry which is preliminary data.</text>
</comment>
<gene>
    <name evidence="3" type="ORF">I5E68_15200</name>
</gene>
<feature type="region of interest" description="Disordered" evidence="1">
    <location>
        <begin position="131"/>
        <end position="203"/>
    </location>
</feature>
<evidence type="ECO:0000256" key="2">
    <source>
        <dbReference type="SAM" id="Phobius"/>
    </source>
</evidence>
<feature type="compositionally biased region" description="Low complexity" evidence="1">
    <location>
        <begin position="48"/>
        <end position="58"/>
    </location>
</feature>
<keyword evidence="2" id="KW-0472">Membrane</keyword>
<dbReference type="Proteomes" id="UP000617634">
    <property type="component" value="Unassembled WGS sequence"/>
</dbReference>
<accession>A0A931HFA2</accession>
<protein>
    <submittedName>
        <fullName evidence="3">Uncharacterized protein</fullName>
    </submittedName>
</protein>
<feature type="compositionally biased region" description="Basic and acidic residues" evidence="1">
    <location>
        <begin position="131"/>
        <end position="144"/>
    </location>
</feature>
<proteinExistence type="predicted"/>
<keyword evidence="4" id="KW-1185">Reference proteome</keyword>